<dbReference type="AlphaFoldDB" id="A0AAN7SPB8"/>
<reference evidence="2" key="1">
    <citation type="submission" date="2023-01" db="EMBL/GenBank/DDBJ databases">
        <title>Key to firefly adult light organ development and bioluminescence: homeobox transcription factors regulate luciferase expression and transportation to peroxisome.</title>
        <authorList>
            <person name="Fu X."/>
        </authorList>
    </citation>
    <scope>NUCLEOTIDE SEQUENCE [LARGE SCALE GENOMIC DNA]</scope>
</reference>
<organism evidence="1 2">
    <name type="scientific">Aquatica leii</name>
    <dbReference type="NCBI Taxonomy" id="1421715"/>
    <lineage>
        <taxon>Eukaryota</taxon>
        <taxon>Metazoa</taxon>
        <taxon>Ecdysozoa</taxon>
        <taxon>Arthropoda</taxon>
        <taxon>Hexapoda</taxon>
        <taxon>Insecta</taxon>
        <taxon>Pterygota</taxon>
        <taxon>Neoptera</taxon>
        <taxon>Endopterygota</taxon>
        <taxon>Coleoptera</taxon>
        <taxon>Polyphaga</taxon>
        <taxon>Elateriformia</taxon>
        <taxon>Elateroidea</taxon>
        <taxon>Lampyridae</taxon>
        <taxon>Luciolinae</taxon>
        <taxon>Aquatica</taxon>
    </lineage>
</organism>
<name>A0AAN7SPB8_9COLE</name>
<protein>
    <submittedName>
        <fullName evidence="1">Uncharacterized protein</fullName>
    </submittedName>
</protein>
<keyword evidence="2" id="KW-1185">Reference proteome</keyword>
<evidence type="ECO:0000313" key="1">
    <source>
        <dbReference type="EMBL" id="KAK4875625.1"/>
    </source>
</evidence>
<evidence type="ECO:0000313" key="2">
    <source>
        <dbReference type="Proteomes" id="UP001353858"/>
    </source>
</evidence>
<dbReference type="EMBL" id="JARPUR010000005">
    <property type="protein sequence ID" value="KAK4875625.1"/>
    <property type="molecule type" value="Genomic_DNA"/>
</dbReference>
<gene>
    <name evidence="1" type="ORF">RN001_012047</name>
</gene>
<comment type="caution">
    <text evidence="1">The sequence shown here is derived from an EMBL/GenBank/DDBJ whole genome shotgun (WGS) entry which is preliminary data.</text>
</comment>
<proteinExistence type="predicted"/>
<dbReference type="Proteomes" id="UP001353858">
    <property type="component" value="Unassembled WGS sequence"/>
</dbReference>
<accession>A0AAN7SPB8</accession>
<sequence length="79" mass="9241">MTAKLILNTSIRPGRKKNDPTVNQLKCLKYESDGIIYYKTDYQEECYAPLPQRLNVTRVFHKNRILCKYRIGGESLCKT</sequence>